<comment type="caution">
    <text evidence="2">The sequence shown here is derived from an EMBL/GenBank/DDBJ whole genome shotgun (WGS) entry which is preliminary data.</text>
</comment>
<organism evidence="2 3">
    <name type="scientific">Eleutherodactylus coqui</name>
    <name type="common">Puerto Rican coqui</name>
    <dbReference type="NCBI Taxonomy" id="57060"/>
    <lineage>
        <taxon>Eukaryota</taxon>
        <taxon>Metazoa</taxon>
        <taxon>Chordata</taxon>
        <taxon>Craniata</taxon>
        <taxon>Vertebrata</taxon>
        <taxon>Euteleostomi</taxon>
        <taxon>Amphibia</taxon>
        <taxon>Batrachia</taxon>
        <taxon>Anura</taxon>
        <taxon>Neobatrachia</taxon>
        <taxon>Hyloidea</taxon>
        <taxon>Eleutherodactylidae</taxon>
        <taxon>Eleutherodactylinae</taxon>
        <taxon>Eleutherodactylus</taxon>
        <taxon>Eleutherodactylus</taxon>
    </lineage>
</organism>
<dbReference type="AlphaFoldDB" id="A0A8J6FXD1"/>
<dbReference type="EMBL" id="WNTK01000001">
    <property type="protein sequence ID" value="KAG9494609.1"/>
    <property type="molecule type" value="Genomic_DNA"/>
</dbReference>
<keyword evidence="1" id="KW-0812">Transmembrane</keyword>
<proteinExistence type="predicted"/>
<keyword evidence="1" id="KW-1133">Transmembrane helix</keyword>
<evidence type="ECO:0000313" key="2">
    <source>
        <dbReference type="EMBL" id="KAG9494609.1"/>
    </source>
</evidence>
<feature type="transmembrane region" description="Helical" evidence="1">
    <location>
        <begin position="34"/>
        <end position="53"/>
    </location>
</feature>
<sequence length="70" mass="8284">MKGSDCKIGVCLESRIMEAYVCIGAVYTKRLNEIYIYNFFAKLPLFFFSRFFYFTLFKSRKKGCKSIHTL</sequence>
<keyword evidence="3" id="KW-1185">Reference proteome</keyword>
<protein>
    <submittedName>
        <fullName evidence="2">Uncharacterized protein</fullName>
    </submittedName>
</protein>
<name>A0A8J6FXD1_ELECQ</name>
<gene>
    <name evidence="2" type="ORF">GDO78_002117</name>
</gene>
<keyword evidence="1" id="KW-0472">Membrane</keyword>
<reference evidence="2" key="1">
    <citation type="thesis" date="2020" institute="ProQuest LLC" country="789 East Eisenhower Parkway, Ann Arbor, MI, USA">
        <title>Comparative Genomics and Chromosome Evolution.</title>
        <authorList>
            <person name="Mudd A.B."/>
        </authorList>
    </citation>
    <scope>NUCLEOTIDE SEQUENCE</scope>
    <source>
        <strain evidence="2">HN-11 Male</strain>
        <tissue evidence="2">Kidney and liver</tissue>
    </source>
</reference>
<dbReference type="Proteomes" id="UP000770717">
    <property type="component" value="Unassembled WGS sequence"/>
</dbReference>
<evidence type="ECO:0000313" key="3">
    <source>
        <dbReference type="Proteomes" id="UP000770717"/>
    </source>
</evidence>
<evidence type="ECO:0000256" key="1">
    <source>
        <dbReference type="SAM" id="Phobius"/>
    </source>
</evidence>
<accession>A0A8J6FXD1</accession>